<organism evidence="1 2">
    <name type="scientific">Rickenella mellea</name>
    <dbReference type="NCBI Taxonomy" id="50990"/>
    <lineage>
        <taxon>Eukaryota</taxon>
        <taxon>Fungi</taxon>
        <taxon>Dikarya</taxon>
        <taxon>Basidiomycota</taxon>
        <taxon>Agaricomycotina</taxon>
        <taxon>Agaricomycetes</taxon>
        <taxon>Hymenochaetales</taxon>
        <taxon>Rickenellaceae</taxon>
        <taxon>Rickenella</taxon>
    </lineage>
</organism>
<accession>A0A4Y7QCA7</accession>
<protein>
    <submittedName>
        <fullName evidence="1">Uncharacterized protein</fullName>
    </submittedName>
</protein>
<evidence type="ECO:0000313" key="2">
    <source>
        <dbReference type="Proteomes" id="UP000294933"/>
    </source>
</evidence>
<keyword evidence="2" id="KW-1185">Reference proteome</keyword>
<dbReference type="STRING" id="50990.A0A4Y7QCA7"/>
<proteinExistence type="predicted"/>
<evidence type="ECO:0000313" key="1">
    <source>
        <dbReference type="EMBL" id="TDL24722.1"/>
    </source>
</evidence>
<dbReference type="VEuPathDB" id="FungiDB:BD410DRAFT_826715"/>
<dbReference type="Gene3D" id="1.20.1280.50">
    <property type="match status" value="1"/>
</dbReference>
<name>A0A4Y7QCA7_9AGAM</name>
<dbReference type="EMBL" id="ML170165">
    <property type="protein sequence ID" value="TDL24722.1"/>
    <property type="molecule type" value="Genomic_DNA"/>
</dbReference>
<dbReference type="OrthoDB" id="2269034at2759"/>
<dbReference type="AlphaFoldDB" id="A0A4Y7QCA7"/>
<gene>
    <name evidence="1" type="ORF">BD410DRAFT_826715</name>
</gene>
<sequence length="533" mass="60170">MHSRHMHRNESMFTNSTGTSLAAVHRVPAEILREIFLTLLDITHKPFEALLVGEAEVAQDSITVSHVCQAWRAVAIADQSLWRRISIPGLSNKLVGLYLQRSNDSTLSVGIVDKRDKTALRCMESVDEVFDCMARIGDLRLVTTDFSFGDYTDFLSRPAPRLKSVAVTSNLGYGINILLRMANNIAQSPLHTLKLYSVIAPWTSSMFRGLSTLVIVFPMPPPTINDLLQMLNSAPELVHLTYRDRCLVAMRWSPPYPRISLPGLVSLRLEMYCDNCASLFDHIRMPSLMRWSLRLKCEPKPDHEPHHPIRYVHLPKQFHSLAISSTPDGIQIRATYPSCLDGSTNEIILGVNIFNHPLSHLLHPWRVAGSTFESHFPATSVSGVTLTIRSWILNDVEFAWAALLACFPALRTLAVHLYHTVKHRPRDSLENIAYALTPSQCKEDRPSQCNCPELERVNIEADISVGDWDYMVVILTGCLAVRTDHRLPKIHLRVGDDEEFCNKGSFKARHVRILERVVEKLSWEEPPSEQGAI</sequence>
<reference evidence="1 2" key="1">
    <citation type="submission" date="2018-06" db="EMBL/GenBank/DDBJ databases">
        <title>A transcriptomic atlas of mushroom development highlights an independent origin of complex multicellularity.</title>
        <authorList>
            <consortium name="DOE Joint Genome Institute"/>
            <person name="Krizsan K."/>
            <person name="Almasi E."/>
            <person name="Merenyi Z."/>
            <person name="Sahu N."/>
            <person name="Viragh M."/>
            <person name="Koszo T."/>
            <person name="Mondo S."/>
            <person name="Kiss B."/>
            <person name="Balint B."/>
            <person name="Kues U."/>
            <person name="Barry K."/>
            <person name="Hegedus J.C."/>
            <person name="Henrissat B."/>
            <person name="Johnson J."/>
            <person name="Lipzen A."/>
            <person name="Ohm R."/>
            <person name="Nagy I."/>
            <person name="Pangilinan J."/>
            <person name="Yan J."/>
            <person name="Xiong Y."/>
            <person name="Grigoriev I.V."/>
            <person name="Hibbett D.S."/>
            <person name="Nagy L.G."/>
        </authorList>
    </citation>
    <scope>NUCLEOTIDE SEQUENCE [LARGE SCALE GENOMIC DNA]</scope>
    <source>
        <strain evidence="1 2">SZMC22713</strain>
    </source>
</reference>
<dbReference type="Proteomes" id="UP000294933">
    <property type="component" value="Unassembled WGS sequence"/>
</dbReference>